<evidence type="ECO:0000313" key="1">
    <source>
        <dbReference type="EMBL" id="MBW0568087.1"/>
    </source>
</evidence>
<organism evidence="1 2">
    <name type="scientific">Austropuccinia psidii MF-1</name>
    <dbReference type="NCBI Taxonomy" id="1389203"/>
    <lineage>
        <taxon>Eukaryota</taxon>
        <taxon>Fungi</taxon>
        <taxon>Dikarya</taxon>
        <taxon>Basidiomycota</taxon>
        <taxon>Pucciniomycotina</taxon>
        <taxon>Pucciniomycetes</taxon>
        <taxon>Pucciniales</taxon>
        <taxon>Sphaerophragmiaceae</taxon>
        <taxon>Austropuccinia</taxon>
    </lineage>
</organism>
<evidence type="ECO:0000313" key="2">
    <source>
        <dbReference type="Proteomes" id="UP000765509"/>
    </source>
</evidence>
<proteinExistence type="predicted"/>
<keyword evidence="2" id="KW-1185">Reference proteome</keyword>
<dbReference type="AlphaFoldDB" id="A0A9Q3PPS0"/>
<reference evidence="1" key="1">
    <citation type="submission" date="2021-03" db="EMBL/GenBank/DDBJ databases">
        <title>Draft genome sequence of rust myrtle Austropuccinia psidii MF-1, a brazilian biotype.</title>
        <authorList>
            <person name="Quecine M.C."/>
            <person name="Pachon D.M.R."/>
            <person name="Bonatelli M.L."/>
            <person name="Correr F.H."/>
            <person name="Franceschini L.M."/>
            <person name="Leite T.F."/>
            <person name="Margarido G.R.A."/>
            <person name="Almeida C.A."/>
            <person name="Ferrarezi J.A."/>
            <person name="Labate C.A."/>
        </authorList>
    </citation>
    <scope>NUCLEOTIDE SEQUENCE</scope>
    <source>
        <strain evidence="1">MF-1</strain>
    </source>
</reference>
<dbReference type="Proteomes" id="UP000765509">
    <property type="component" value="Unassembled WGS sequence"/>
</dbReference>
<sequence length="175" mass="19209">MANCPPLVFYGPLAIAPPPGLSWHQSSFIGQALSCHHWPSWPISISPTHRPLSLFLGHLGPLWPLWPVGQSGPFWPNPMRPKGSKGDNPLALKARWVPNHSCAHLHPILSTITMTPKMATNHQRPQIGQEPPWTTFQPMASGNHQISSAQSFPSNKGGFFPFLHTPRTQGCRSGA</sequence>
<protein>
    <submittedName>
        <fullName evidence="1">Uncharacterized protein</fullName>
    </submittedName>
</protein>
<accession>A0A9Q3PPS0</accession>
<gene>
    <name evidence="1" type="ORF">O181_107802</name>
</gene>
<comment type="caution">
    <text evidence="1">The sequence shown here is derived from an EMBL/GenBank/DDBJ whole genome shotgun (WGS) entry which is preliminary data.</text>
</comment>
<name>A0A9Q3PPS0_9BASI</name>
<dbReference type="EMBL" id="AVOT02081976">
    <property type="protein sequence ID" value="MBW0568087.1"/>
    <property type="molecule type" value="Genomic_DNA"/>
</dbReference>